<dbReference type="InterPro" id="IPR008914">
    <property type="entry name" value="PEBP"/>
</dbReference>
<accession>A0AAW0S0U5</accession>
<keyword evidence="2" id="KW-1185">Reference proteome</keyword>
<organism evidence="1 2">
    <name type="scientific">Beauveria asiatica</name>
    <dbReference type="NCBI Taxonomy" id="1069075"/>
    <lineage>
        <taxon>Eukaryota</taxon>
        <taxon>Fungi</taxon>
        <taxon>Dikarya</taxon>
        <taxon>Ascomycota</taxon>
        <taxon>Pezizomycotina</taxon>
        <taxon>Sordariomycetes</taxon>
        <taxon>Hypocreomycetidae</taxon>
        <taxon>Hypocreales</taxon>
        <taxon>Cordycipitaceae</taxon>
        <taxon>Beauveria</taxon>
    </lineage>
</organism>
<dbReference type="GO" id="GO:0030162">
    <property type="term" value="P:regulation of proteolysis"/>
    <property type="evidence" value="ECO:0007669"/>
    <property type="project" value="TreeGrafter"/>
</dbReference>
<dbReference type="Pfam" id="PF01161">
    <property type="entry name" value="PBP"/>
    <property type="match status" value="1"/>
</dbReference>
<dbReference type="Gene3D" id="3.90.280.10">
    <property type="entry name" value="PEBP-like"/>
    <property type="match status" value="1"/>
</dbReference>
<dbReference type="InterPro" id="IPR036610">
    <property type="entry name" value="PEBP-like_sf"/>
</dbReference>
<dbReference type="PANTHER" id="PTHR11362:SF78">
    <property type="entry name" value="PROTEASE INHIBITOR"/>
    <property type="match status" value="1"/>
</dbReference>
<dbReference type="PANTHER" id="PTHR11362">
    <property type="entry name" value="PHOSPHATIDYLETHANOLAMINE-BINDING PROTEIN"/>
    <property type="match status" value="1"/>
</dbReference>
<sequence>MPSNKNAQAIMAAIATDPSKILGLVIGDCAIEPPGLFMPRGEAKPLPQIRLPVGMSPPPAPSARYVVVCMDFDAPYPALPCFGPVLHWIQADLVVASSSSDDAAGVVATTLEVADGSSGGRIAEYLSPNPPPGSAPHRYGFYLYEQPEGFDATQWMARAPGRQGKMGNCKRIRYGLDGWARKAGLGAIVAANYFTSN</sequence>
<dbReference type="CDD" id="cd00866">
    <property type="entry name" value="PEBP_euk"/>
    <property type="match status" value="1"/>
</dbReference>
<dbReference type="AlphaFoldDB" id="A0AAW0S0U5"/>
<name>A0AAW0S0U5_9HYPO</name>
<dbReference type="GO" id="GO:0005543">
    <property type="term" value="F:phospholipid binding"/>
    <property type="evidence" value="ECO:0007669"/>
    <property type="project" value="TreeGrafter"/>
</dbReference>
<dbReference type="Proteomes" id="UP001397290">
    <property type="component" value="Unassembled WGS sequence"/>
</dbReference>
<dbReference type="EMBL" id="JAAHCF010000102">
    <property type="protein sequence ID" value="KAK8148199.1"/>
    <property type="molecule type" value="Genomic_DNA"/>
</dbReference>
<proteinExistence type="predicted"/>
<protein>
    <recommendedName>
        <fullName evidence="3">Phosphatidylethanolamine-binding protein PEBP</fullName>
    </recommendedName>
</protein>
<dbReference type="GO" id="GO:0046578">
    <property type="term" value="P:regulation of Ras protein signal transduction"/>
    <property type="evidence" value="ECO:0007669"/>
    <property type="project" value="TreeGrafter"/>
</dbReference>
<dbReference type="InterPro" id="IPR035810">
    <property type="entry name" value="PEBP_euk"/>
</dbReference>
<evidence type="ECO:0000313" key="1">
    <source>
        <dbReference type="EMBL" id="KAK8148199.1"/>
    </source>
</evidence>
<dbReference type="SUPFAM" id="SSF49777">
    <property type="entry name" value="PEBP-like"/>
    <property type="match status" value="1"/>
</dbReference>
<reference evidence="1 2" key="1">
    <citation type="submission" date="2020-02" db="EMBL/GenBank/DDBJ databases">
        <title>Comparative genomics of the hypocrealean fungal genus Beauvera.</title>
        <authorList>
            <person name="Showalter D.N."/>
            <person name="Bushley K.E."/>
            <person name="Rehner S.A."/>
        </authorList>
    </citation>
    <scope>NUCLEOTIDE SEQUENCE [LARGE SCALE GENOMIC DNA]</scope>
    <source>
        <strain evidence="1 2">ARSEF4384</strain>
    </source>
</reference>
<dbReference type="GO" id="GO:0030414">
    <property type="term" value="F:peptidase inhibitor activity"/>
    <property type="evidence" value="ECO:0007669"/>
    <property type="project" value="TreeGrafter"/>
</dbReference>
<gene>
    <name evidence="1" type="ORF">G3M48_000194</name>
</gene>
<evidence type="ECO:0000313" key="2">
    <source>
        <dbReference type="Proteomes" id="UP001397290"/>
    </source>
</evidence>
<evidence type="ECO:0008006" key="3">
    <source>
        <dbReference type="Google" id="ProtNLM"/>
    </source>
</evidence>
<comment type="caution">
    <text evidence="1">The sequence shown here is derived from an EMBL/GenBank/DDBJ whole genome shotgun (WGS) entry which is preliminary data.</text>
</comment>